<evidence type="ECO:0000313" key="9">
    <source>
        <dbReference type="EMBL" id="KFK31254.1"/>
    </source>
</evidence>
<keyword evidence="6" id="KW-0472">Membrane</keyword>
<gene>
    <name evidence="9" type="ordered locus">AALP_Aa6g088600</name>
</gene>
<dbReference type="Gramene" id="KFK31254">
    <property type="protein sequence ID" value="KFK31254"/>
    <property type="gene ID" value="AALP_AA6G088600"/>
</dbReference>
<keyword evidence="6" id="KW-1133">Transmembrane helix</keyword>
<keyword evidence="1" id="KW-0449">Lipoprotein</keyword>
<dbReference type="OrthoDB" id="1933492at2759"/>
<dbReference type="PROSITE" id="PS51485">
    <property type="entry name" value="PHYTOCYANIN"/>
    <property type="match status" value="1"/>
</dbReference>
<evidence type="ECO:0000256" key="3">
    <source>
        <dbReference type="ARBA" id="ARBA00023008"/>
    </source>
</evidence>
<dbReference type="GO" id="GO:0098552">
    <property type="term" value="C:side of membrane"/>
    <property type="evidence" value="ECO:0007669"/>
    <property type="project" value="UniProtKB-KW"/>
</dbReference>
<keyword evidence="7" id="KW-0732">Signal</keyword>
<feature type="domain" description="Phytocyanin" evidence="8">
    <location>
        <begin position="26"/>
        <end position="126"/>
    </location>
</feature>
<dbReference type="InterPro" id="IPR008972">
    <property type="entry name" value="Cupredoxin"/>
</dbReference>
<dbReference type="InterPro" id="IPR041845">
    <property type="entry name" value="Mavicyanin"/>
</dbReference>
<dbReference type="GO" id="GO:0009055">
    <property type="term" value="F:electron transfer activity"/>
    <property type="evidence" value="ECO:0007669"/>
    <property type="project" value="InterPro"/>
</dbReference>
<dbReference type="PANTHER" id="PTHR33021">
    <property type="entry name" value="BLUE COPPER PROTEIN"/>
    <property type="match status" value="1"/>
</dbReference>
<feature type="region of interest" description="Disordered" evidence="5">
    <location>
        <begin position="134"/>
        <end position="167"/>
    </location>
</feature>
<dbReference type="SUPFAM" id="SSF49503">
    <property type="entry name" value="Cupredoxins"/>
    <property type="match status" value="1"/>
</dbReference>
<feature type="chain" id="PRO_5001822268" description="Phytocyanin domain-containing protein" evidence="7">
    <location>
        <begin position="25"/>
        <end position="193"/>
    </location>
</feature>
<evidence type="ECO:0000256" key="2">
    <source>
        <dbReference type="ARBA" id="ARBA00022723"/>
    </source>
</evidence>
<dbReference type="OMA" id="NEVTPNN"/>
<organism evidence="9 10">
    <name type="scientific">Arabis alpina</name>
    <name type="common">Alpine rock-cress</name>
    <dbReference type="NCBI Taxonomy" id="50452"/>
    <lineage>
        <taxon>Eukaryota</taxon>
        <taxon>Viridiplantae</taxon>
        <taxon>Streptophyta</taxon>
        <taxon>Embryophyta</taxon>
        <taxon>Tracheophyta</taxon>
        <taxon>Spermatophyta</taxon>
        <taxon>Magnoliopsida</taxon>
        <taxon>eudicotyledons</taxon>
        <taxon>Gunneridae</taxon>
        <taxon>Pentapetalae</taxon>
        <taxon>rosids</taxon>
        <taxon>malvids</taxon>
        <taxon>Brassicales</taxon>
        <taxon>Brassicaceae</taxon>
        <taxon>Arabideae</taxon>
        <taxon>Arabis</taxon>
    </lineage>
</organism>
<dbReference type="CDD" id="cd11014">
    <property type="entry name" value="Mavicyanin"/>
    <property type="match status" value="1"/>
</dbReference>
<keyword evidence="2" id="KW-0479">Metal-binding</keyword>
<evidence type="ECO:0000256" key="7">
    <source>
        <dbReference type="SAM" id="SignalP"/>
    </source>
</evidence>
<dbReference type="Gene3D" id="2.60.40.420">
    <property type="entry name" value="Cupredoxins - blue copper proteins"/>
    <property type="match status" value="1"/>
</dbReference>
<proteinExistence type="predicted"/>
<dbReference type="GO" id="GO:0046872">
    <property type="term" value="F:metal ion binding"/>
    <property type="evidence" value="ECO:0007669"/>
    <property type="project" value="UniProtKB-KW"/>
</dbReference>
<evidence type="ECO:0000313" key="10">
    <source>
        <dbReference type="Proteomes" id="UP000029120"/>
    </source>
</evidence>
<evidence type="ECO:0000256" key="4">
    <source>
        <dbReference type="ARBA" id="ARBA00023180"/>
    </source>
</evidence>
<feature type="signal peptide" evidence="7">
    <location>
        <begin position="1"/>
        <end position="24"/>
    </location>
</feature>
<keyword evidence="3" id="KW-0186">Copper</keyword>
<dbReference type="Pfam" id="PF02298">
    <property type="entry name" value="Cu_bind_like"/>
    <property type="match status" value="1"/>
</dbReference>
<keyword evidence="6" id="KW-0812">Transmembrane</keyword>
<dbReference type="eggNOG" id="ENOG502RRI4">
    <property type="taxonomic scope" value="Eukaryota"/>
</dbReference>
<evidence type="ECO:0000256" key="1">
    <source>
        <dbReference type="ARBA" id="ARBA00022622"/>
    </source>
</evidence>
<dbReference type="PANTHER" id="PTHR33021:SF382">
    <property type="entry name" value="CUPREDOXIN SUPERFAMILY PROTEIN"/>
    <property type="match status" value="1"/>
</dbReference>
<keyword evidence="1" id="KW-0336">GPI-anchor</keyword>
<evidence type="ECO:0000256" key="5">
    <source>
        <dbReference type="SAM" id="MobiDB-lite"/>
    </source>
</evidence>
<keyword evidence="10" id="KW-1185">Reference proteome</keyword>
<feature type="transmembrane region" description="Helical" evidence="6">
    <location>
        <begin position="172"/>
        <end position="192"/>
    </location>
</feature>
<evidence type="ECO:0000256" key="6">
    <source>
        <dbReference type="SAM" id="Phobius"/>
    </source>
</evidence>
<protein>
    <recommendedName>
        <fullName evidence="8">Phytocyanin domain-containing protein</fullName>
    </recommendedName>
</protein>
<keyword evidence="4" id="KW-0325">Glycoprotein</keyword>
<evidence type="ECO:0000259" key="8">
    <source>
        <dbReference type="PROSITE" id="PS51485"/>
    </source>
</evidence>
<dbReference type="FunFam" id="2.60.40.420:FF:000003">
    <property type="entry name" value="Blue copper"/>
    <property type="match status" value="1"/>
</dbReference>
<dbReference type="Proteomes" id="UP000029120">
    <property type="component" value="Chromosome 6"/>
</dbReference>
<accession>A0A087GN02</accession>
<dbReference type="InterPro" id="IPR003245">
    <property type="entry name" value="Phytocyanin_dom"/>
</dbReference>
<dbReference type="EMBL" id="CM002874">
    <property type="protein sequence ID" value="KFK31254.1"/>
    <property type="molecule type" value="Genomic_DNA"/>
</dbReference>
<dbReference type="GO" id="GO:0005886">
    <property type="term" value="C:plasma membrane"/>
    <property type="evidence" value="ECO:0007669"/>
    <property type="project" value="TreeGrafter"/>
</dbReference>
<dbReference type="AlphaFoldDB" id="A0A087GN02"/>
<sequence length="193" mass="20682">MVLKKNVVFTSLLILVAVFGVAAGGTVHSVGDSSGWTIMDVDYKFWASSRTFQVGDSLVFNYNNDYHDVTEVTPNDFELCDPAKPLARYQTGSDIVSLTKPGYQQFICGVPGHCHMGQKLQILVQPASLGPVAAPVPGQVRSPSSSSSPSQANAPQHEHQVAPSPLQNGASKSASCMISFSFLALILAFVFYE</sequence>
<reference evidence="10" key="1">
    <citation type="journal article" date="2015" name="Nat. Plants">
        <title>Genome expansion of Arabis alpina linked with retrotransposition and reduced symmetric DNA methylation.</title>
        <authorList>
            <person name="Willing E.M."/>
            <person name="Rawat V."/>
            <person name="Mandakova T."/>
            <person name="Maumus F."/>
            <person name="James G.V."/>
            <person name="Nordstroem K.J."/>
            <person name="Becker C."/>
            <person name="Warthmann N."/>
            <person name="Chica C."/>
            <person name="Szarzynska B."/>
            <person name="Zytnicki M."/>
            <person name="Albani M.C."/>
            <person name="Kiefer C."/>
            <person name="Bergonzi S."/>
            <person name="Castaings L."/>
            <person name="Mateos J.L."/>
            <person name="Berns M.C."/>
            <person name="Bujdoso N."/>
            <person name="Piofczyk T."/>
            <person name="de Lorenzo L."/>
            <person name="Barrero-Sicilia C."/>
            <person name="Mateos I."/>
            <person name="Piednoel M."/>
            <person name="Hagmann J."/>
            <person name="Chen-Min-Tao R."/>
            <person name="Iglesias-Fernandez R."/>
            <person name="Schuster S.C."/>
            <person name="Alonso-Blanco C."/>
            <person name="Roudier F."/>
            <person name="Carbonero P."/>
            <person name="Paz-Ares J."/>
            <person name="Davis S.J."/>
            <person name="Pecinka A."/>
            <person name="Quesneville H."/>
            <person name="Colot V."/>
            <person name="Lysak M.A."/>
            <person name="Weigel D."/>
            <person name="Coupland G."/>
            <person name="Schneeberger K."/>
        </authorList>
    </citation>
    <scope>NUCLEOTIDE SEQUENCE [LARGE SCALE GENOMIC DNA]</scope>
    <source>
        <strain evidence="10">cv. Pajares</strain>
    </source>
</reference>
<name>A0A087GN02_ARAAL</name>
<dbReference type="InterPro" id="IPR039391">
    <property type="entry name" value="Phytocyanin-like"/>
</dbReference>